<organism evidence="1 2">
    <name type="scientific">Siccirubricoccus soli</name>
    <dbReference type="NCBI Taxonomy" id="2899147"/>
    <lineage>
        <taxon>Bacteria</taxon>
        <taxon>Pseudomonadati</taxon>
        <taxon>Pseudomonadota</taxon>
        <taxon>Alphaproteobacteria</taxon>
        <taxon>Acetobacterales</taxon>
        <taxon>Roseomonadaceae</taxon>
        <taxon>Siccirubricoccus</taxon>
    </lineage>
</organism>
<dbReference type="InterPro" id="IPR011990">
    <property type="entry name" value="TPR-like_helical_dom_sf"/>
</dbReference>
<sequence length="2067" mass="222050">MINPRVNPALPPAFHEMAPATFEEMTCALMSREPDISRADLYRISGQKQYGIDVLADREDGRIEVASCKCYDTLKKGDLGKFSDEFLKHWDMHWKGRPVRRFVLAVSVDVHSAQRDAEVQQEKARFAKLGVEYEVWAPRQLQERLRPWPGIVSQFMTPEHVSRLCGQVASPLATSSPVAAVADGVTDEALRDLSEALSRQVGHRLDHLLDRLRSGETPETEAALRQIVEGPEWSNLHEGTKARVLRLQASARLHNGDDEAAWRLAEQADAFEHQKEPRLRALLTCRRDGTAAALAVLGEPETQDGAHLKAALLLDSHDVAGCLAVLDGHVAVTADHPETLRLRSLAALTGNERETALGLAEAAAKAAPDWPSVQWALAIACYASALSPAVKPDRFMAPNPVLLDLVCEDDTARALLAKALGIFDTLTEKERTDAERRSSEIFALACLCNLRDRFAEAEGRVREMLARRPASAPVVAWALGRGVPVDTGAVSGAIRSLLSAGEADTEQVLLLAMLEDMEGRTSEAVALLEGASTLFERTEETRQQRDTWLAELRRRISRSLGDAAIDPNSPAGLEALTAAASASGDWGPLEDLFDKLANEAPVPPMALLPVAQALAVASRWEALAKRTDALLTLATPEPIRIACYACVHTGRHQLALDILRDRRGAFAHGRLPSDLARLQVEALARAGNPADAVRLAVSLATAEAATPQDAVTAAVAHIRTGNIQAAVPFVDAANRAGALQAREALGLAQAVSPVDPSVAAALWQRAVAGQPEPGLIPAALGLAFRLGLEREAAPLLGALGQLSGLPDSGVTAFSHEDLIRFVQERREAGERISRMHLKAELPVHLAAHHGGANLVHLYSLDNPPECGRGDYPVLMLHGIRSAPDEAPCRLSDGPIHMDVTALLVVDQLGMLDVLERIPNRVLLPPSLPAALVHLEDSLRHQQPRRLAAMRKVLDLAVSGRIAKHGAGSDGRAELTGKPACSTGCLWVVDFSRGKDETRSEEPPIVKANVRGVIDALLAHGELDPEAHSVAVGELGQEGARPSLGAPVPGDAVVLAHGLAVGLAEANVLDAVAAVFKTSIDVVDFGQIETEVKAAEVRSREADRMASLRSRVSRALTSGTLGLLPESRDEETEDGLGPVGRCLADIVRTPGVPGGLTWVDDRLVNGHAWCGVNRVVGTPQVLAALVAAGHLPPAARWSALLRLRAARAMFLPISVDEVIHHLLAAPVVNGELVETPALATLRQYVAWALEQAPSLVVSPALSGTGPGEVPFLLALRRLAESAVLTVWLAEDRTDEERLRLSSWIWTNLRVDRLPDVGLPGTAPGAWRTLLGHQYAGLLANGIQIVLRTSRAGRVERLRSFMAWAEEFALPNWLWSDAQLVDSVARMLRHLLGGLVERDRGPRHLASEEKRYAQAAVGRVVVELPRQLQRSLVADQRFCRAVGVRTRELVWLGNAEFESNALWKACASAMQGNRTSTQTADGRSTLRLRRKSGARLRLELSGALRGIFDDPALGLVSTRGDVRRRAAQEVAAKLCLSPVRTADATAEMLRPQRAADRMDAVMRFRLSSPALRYAHLRQRLSTPEPVPWEEFDVGDPAELLRHIGIQPSVGGGFGQRLPAAALSLLRDFGAAEAVRRLASLPVPLSAEVIEAACALPRGELRRLLDDLSGRSAPPIHLLHCVRLHRALLESSSGDADAFGAAVGALANRWKQEASLLLLLLKQTGEALRPCGDRAPALRADEALAAAWLHADQVTAALLGAGHDPQKAHEGLRKRRVDTDVSQTITRCPAFDREAASPASLTSEALLFHGLGYALGTEASAGPTLLGNDVLDTVRELLSIGAEPNRAPSPWLLSDRESGTNELGSWFQSRPAWLFHPFADLSREGAAATFGSTLVDLGTTSGDKSLLWVLMGALSWPGLDEERRSLALGALQVADFPALVDADSTFGFAALRGAVDFAQVSESTLALEMLEDQLLRIAAGLARKHHGRVGTAGPATRALSELVETAGALSRHCKTADGWQHFGVLAVKIADAWPGATGILRDLAGALATAARPDVSDGLHQAWISLRGRR</sequence>
<accession>A0ABT1D3D3</accession>
<dbReference type="EMBL" id="JAFIRR010000033">
    <property type="protein sequence ID" value="MCO6415795.1"/>
    <property type="molecule type" value="Genomic_DNA"/>
</dbReference>
<name>A0ABT1D3D3_9PROT</name>
<protein>
    <recommendedName>
        <fullName evidence="3">Restriction endonuclease type IV Mrr domain-containing protein</fullName>
    </recommendedName>
</protein>
<reference evidence="1 2" key="1">
    <citation type="submission" date="2021-12" db="EMBL/GenBank/DDBJ databases">
        <title>Siccirubricoccus leaddurans sp. nov., a high concentration Zn2+ tolerance bacterium.</title>
        <authorList>
            <person name="Cao Y."/>
        </authorList>
    </citation>
    <scope>NUCLEOTIDE SEQUENCE [LARGE SCALE GENOMIC DNA]</scope>
    <source>
        <strain evidence="1 2">KC 17139</strain>
    </source>
</reference>
<dbReference type="Gene3D" id="1.25.40.10">
    <property type="entry name" value="Tetratricopeptide repeat domain"/>
    <property type="match status" value="1"/>
</dbReference>
<comment type="caution">
    <text evidence="1">The sequence shown here is derived from an EMBL/GenBank/DDBJ whole genome shotgun (WGS) entry which is preliminary data.</text>
</comment>
<evidence type="ECO:0008006" key="3">
    <source>
        <dbReference type="Google" id="ProtNLM"/>
    </source>
</evidence>
<dbReference type="Proteomes" id="UP001523392">
    <property type="component" value="Unassembled WGS sequence"/>
</dbReference>
<proteinExistence type="predicted"/>
<gene>
    <name evidence="1" type="ORF">JYK14_06335</name>
</gene>
<dbReference type="RefSeq" id="WP_252952399.1">
    <property type="nucleotide sequence ID" value="NZ_JAFIRR010000033.1"/>
</dbReference>
<evidence type="ECO:0000313" key="1">
    <source>
        <dbReference type="EMBL" id="MCO6415795.1"/>
    </source>
</evidence>
<evidence type="ECO:0000313" key="2">
    <source>
        <dbReference type="Proteomes" id="UP001523392"/>
    </source>
</evidence>
<keyword evidence="2" id="KW-1185">Reference proteome</keyword>